<organism evidence="1 2">
    <name type="scientific">Polyplax serrata</name>
    <name type="common">Common mouse louse</name>
    <dbReference type="NCBI Taxonomy" id="468196"/>
    <lineage>
        <taxon>Eukaryota</taxon>
        <taxon>Metazoa</taxon>
        <taxon>Ecdysozoa</taxon>
        <taxon>Arthropoda</taxon>
        <taxon>Hexapoda</taxon>
        <taxon>Insecta</taxon>
        <taxon>Pterygota</taxon>
        <taxon>Neoptera</taxon>
        <taxon>Paraneoptera</taxon>
        <taxon>Psocodea</taxon>
        <taxon>Troctomorpha</taxon>
        <taxon>Phthiraptera</taxon>
        <taxon>Anoplura</taxon>
        <taxon>Polyplacidae</taxon>
        <taxon>Polyplax</taxon>
    </lineage>
</organism>
<accession>A0AAN8SC95</accession>
<proteinExistence type="predicted"/>
<dbReference type="EMBL" id="JAWJWE010000001">
    <property type="protein sequence ID" value="KAK6644013.1"/>
    <property type="molecule type" value="Genomic_DNA"/>
</dbReference>
<gene>
    <name evidence="1" type="ORF">RUM43_000278</name>
</gene>
<evidence type="ECO:0000313" key="2">
    <source>
        <dbReference type="Proteomes" id="UP001372834"/>
    </source>
</evidence>
<protein>
    <submittedName>
        <fullName evidence="1">Uncharacterized protein</fullName>
    </submittedName>
</protein>
<comment type="caution">
    <text evidence="1">The sequence shown here is derived from an EMBL/GenBank/DDBJ whole genome shotgun (WGS) entry which is preliminary data.</text>
</comment>
<evidence type="ECO:0000313" key="1">
    <source>
        <dbReference type="EMBL" id="KAK6644013.1"/>
    </source>
</evidence>
<reference evidence="1 2" key="1">
    <citation type="submission" date="2023-10" db="EMBL/GenBank/DDBJ databases">
        <title>Genomes of two closely related lineages of the louse Polyplax serrata with different host specificities.</title>
        <authorList>
            <person name="Martinu J."/>
            <person name="Tarabai H."/>
            <person name="Stefka J."/>
            <person name="Hypsa V."/>
        </authorList>
    </citation>
    <scope>NUCLEOTIDE SEQUENCE [LARGE SCALE GENOMIC DNA]</scope>
    <source>
        <strain evidence="1">HR10_N</strain>
    </source>
</reference>
<dbReference type="Proteomes" id="UP001372834">
    <property type="component" value="Unassembled WGS sequence"/>
</dbReference>
<dbReference type="AlphaFoldDB" id="A0AAN8SC95"/>
<sequence>MLNELRVRCTAEDVDSQAMEKLENSKVHTELKFFALNRAGVAGMALSSGKDQFFNLLGRIDPEVVYVPGREKMSYLRFQLRNITF</sequence>
<name>A0AAN8SC95_POLSC</name>